<evidence type="ECO:0000256" key="1">
    <source>
        <dbReference type="ARBA" id="ARBA00004141"/>
    </source>
</evidence>
<evidence type="ECO:0000313" key="7">
    <source>
        <dbReference type="EMBL" id="KIY52287.1"/>
    </source>
</evidence>
<evidence type="ECO:0000256" key="2">
    <source>
        <dbReference type="ARBA" id="ARBA00009310"/>
    </source>
</evidence>
<dbReference type="EMBL" id="KN881644">
    <property type="protein sequence ID" value="KIY52287.1"/>
    <property type="molecule type" value="Genomic_DNA"/>
</dbReference>
<proteinExistence type="inferred from homology"/>
<feature type="non-terminal residue" evidence="7">
    <location>
        <position position="1"/>
    </location>
</feature>
<feature type="transmembrane region" description="Helical" evidence="6">
    <location>
        <begin position="381"/>
        <end position="402"/>
    </location>
</feature>
<feature type="transmembrane region" description="Helical" evidence="6">
    <location>
        <begin position="408"/>
        <end position="430"/>
    </location>
</feature>
<dbReference type="GO" id="GO:0012505">
    <property type="term" value="C:endomembrane system"/>
    <property type="evidence" value="ECO:0007669"/>
    <property type="project" value="TreeGrafter"/>
</dbReference>
<reference evidence="7 8" key="1">
    <citation type="journal article" date="2015" name="Fungal Genet. Biol.">
        <title>Evolution of novel wood decay mechanisms in Agaricales revealed by the genome sequences of Fistulina hepatica and Cylindrobasidium torrendii.</title>
        <authorList>
            <person name="Floudas D."/>
            <person name="Held B.W."/>
            <person name="Riley R."/>
            <person name="Nagy L.G."/>
            <person name="Koehler G."/>
            <person name="Ransdell A.S."/>
            <person name="Younus H."/>
            <person name="Chow J."/>
            <person name="Chiniquy J."/>
            <person name="Lipzen A."/>
            <person name="Tritt A."/>
            <person name="Sun H."/>
            <person name="Haridas S."/>
            <person name="LaButti K."/>
            <person name="Ohm R.A."/>
            <person name="Kues U."/>
            <person name="Blanchette R.A."/>
            <person name="Grigoriev I.V."/>
            <person name="Minto R.E."/>
            <person name="Hibbett D.S."/>
        </authorList>
    </citation>
    <scope>NUCLEOTIDE SEQUENCE [LARGE SCALE GENOMIC DNA]</scope>
    <source>
        <strain evidence="7 8">ATCC 64428</strain>
    </source>
</reference>
<dbReference type="PANTHER" id="PTHR21347">
    <property type="entry name" value="CLEFT LIP AND PALATE ASSOCIATED TRANSMEMBRANE PROTEIN-RELATED"/>
    <property type="match status" value="1"/>
</dbReference>
<dbReference type="PANTHER" id="PTHR21347:SF0">
    <property type="entry name" value="LIPID SCRAMBLASE CLPTM1L"/>
    <property type="match status" value="1"/>
</dbReference>
<organism evidence="7 8">
    <name type="scientific">Fistulina hepatica ATCC 64428</name>
    <dbReference type="NCBI Taxonomy" id="1128425"/>
    <lineage>
        <taxon>Eukaryota</taxon>
        <taxon>Fungi</taxon>
        <taxon>Dikarya</taxon>
        <taxon>Basidiomycota</taxon>
        <taxon>Agaricomycotina</taxon>
        <taxon>Agaricomycetes</taxon>
        <taxon>Agaricomycetidae</taxon>
        <taxon>Agaricales</taxon>
        <taxon>Fistulinaceae</taxon>
        <taxon>Fistulina</taxon>
    </lineage>
</organism>
<accession>A0A0D7AL60</accession>
<evidence type="ECO:0000256" key="3">
    <source>
        <dbReference type="ARBA" id="ARBA00022692"/>
    </source>
</evidence>
<evidence type="ECO:0000313" key="8">
    <source>
        <dbReference type="Proteomes" id="UP000054144"/>
    </source>
</evidence>
<feature type="transmembrane region" description="Helical" evidence="6">
    <location>
        <begin position="257"/>
        <end position="277"/>
    </location>
</feature>
<keyword evidence="8" id="KW-1185">Reference proteome</keyword>
<protein>
    <submittedName>
        <fullName evidence="7">Cleft lip and palate transmembrane 1</fullName>
    </submittedName>
</protein>
<name>A0A0D7AL60_9AGAR</name>
<keyword evidence="3 6" id="KW-0812">Transmembrane</keyword>
<dbReference type="InterPro" id="IPR008429">
    <property type="entry name" value="CLPTM1"/>
</dbReference>
<comment type="subcellular location">
    <subcellularLocation>
        <location evidence="1">Membrane</location>
        <topology evidence="1">Multi-pass membrane protein</topology>
    </subcellularLocation>
</comment>
<keyword evidence="5 6" id="KW-0472">Membrane</keyword>
<evidence type="ECO:0000256" key="5">
    <source>
        <dbReference type="ARBA" id="ARBA00023136"/>
    </source>
</evidence>
<feature type="transmembrane region" description="Helical" evidence="6">
    <location>
        <begin position="289"/>
        <end position="313"/>
    </location>
</feature>
<sequence>AWPLGQPLDIYVSFTTQPSPFTRSEDGLPTVAWKNIEFGDWRESREVEYNLDMPKSALHNGTLWANVALAKNGASPDPTSPKYSVEDVHLVHKLLTPYLPRIKVRKEHNLLKGTNTTELEVEEPDYIVPHWHSNVTLALVSDATVIPLANFSPVLQPCPYILYLKLTSNRDATGTRGFYQPIVYFNDFWHLRSHYMELNETTSTVPLQLTFQPMSYMKFQMFASMSFSFDEAVKQQGATSSADFDEIKRMLLETNPYFLGLTALVTVLHMLFEMLAFKNDVSHWRQKKEMVGVSVRCIILNVVTQLIILLYLIDNNENTSWMILFGNGMGVAIEAWKITKAVDISLAPSPPGSMLPYTIVVKDKHVLSDDEKKTQEFDKLAFRYVSYVAIPTLLGYTVYSLMYQSHRGWYSFIITTLTSFVYMFGFAQLIPQLIINYKLKSVAHMPMKAMIYKTLSTVVDDFFAFCIKMPFLHRLACFRDDLVFLVFLYQRWIYRIDPKRINEYGQIMVDDVDAIATFEDREVSETKETKKTK</sequence>
<gene>
    <name evidence="7" type="ORF">FISHEDRAFT_35376</name>
</gene>
<keyword evidence="4 6" id="KW-1133">Transmembrane helix</keyword>
<dbReference type="Pfam" id="PF05602">
    <property type="entry name" value="CLPTM1"/>
    <property type="match status" value="1"/>
</dbReference>
<evidence type="ECO:0000256" key="4">
    <source>
        <dbReference type="ARBA" id="ARBA00022989"/>
    </source>
</evidence>
<dbReference type="AlphaFoldDB" id="A0A0D7AL60"/>
<dbReference type="GO" id="GO:0016020">
    <property type="term" value="C:membrane"/>
    <property type="evidence" value="ECO:0007669"/>
    <property type="project" value="UniProtKB-SubCell"/>
</dbReference>
<comment type="similarity">
    <text evidence="2">Belongs to the CLPTM1 family.</text>
</comment>
<dbReference type="OrthoDB" id="378564at2759"/>
<evidence type="ECO:0000256" key="6">
    <source>
        <dbReference type="SAM" id="Phobius"/>
    </source>
</evidence>
<dbReference type="Proteomes" id="UP000054144">
    <property type="component" value="Unassembled WGS sequence"/>
</dbReference>